<dbReference type="Proteomes" id="UP001154282">
    <property type="component" value="Unassembled WGS sequence"/>
</dbReference>
<evidence type="ECO:0000313" key="1">
    <source>
        <dbReference type="EMBL" id="CAI0419509.1"/>
    </source>
</evidence>
<organism evidence="1 2">
    <name type="scientific">Linum tenue</name>
    <dbReference type="NCBI Taxonomy" id="586396"/>
    <lineage>
        <taxon>Eukaryota</taxon>
        <taxon>Viridiplantae</taxon>
        <taxon>Streptophyta</taxon>
        <taxon>Embryophyta</taxon>
        <taxon>Tracheophyta</taxon>
        <taxon>Spermatophyta</taxon>
        <taxon>Magnoliopsida</taxon>
        <taxon>eudicotyledons</taxon>
        <taxon>Gunneridae</taxon>
        <taxon>Pentapetalae</taxon>
        <taxon>rosids</taxon>
        <taxon>fabids</taxon>
        <taxon>Malpighiales</taxon>
        <taxon>Linaceae</taxon>
        <taxon>Linum</taxon>
    </lineage>
</organism>
<protein>
    <recommendedName>
        <fullName evidence="3">RNase H type-1 domain-containing protein</fullName>
    </recommendedName>
</protein>
<sequence>RVELASTNRTGRNKGTLRAQHRSFWVALSGAHQMYVVPIKDLESGLLQALMKTTFHCFQKLQLIELNVISDSSTVGISLYLLIHCFHKLQSAELVLRDAKLLLSQ</sequence>
<reference evidence="1" key="1">
    <citation type="submission" date="2022-08" db="EMBL/GenBank/DDBJ databases">
        <authorList>
            <person name="Gutierrez-Valencia J."/>
        </authorList>
    </citation>
    <scope>NUCLEOTIDE SEQUENCE</scope>
</reference>
<gene>
    <name evidence="1" type="ORF">LITE_LOCUS18011</name>
</gene>
<dbReference type="AlphaFoldDB" id="A0AAV0KDE3"/>
<name>A0AAV0KDE3_9ROSI</name>
<evidence type="ECO:0000313" key="2">
    <source>
        <dbReference type="Proteomes" id="UP001154282"/>
    </source>
</evidence>
<proteinExistence type="predicted"/>
<evidence type="ECO:0008006" key="3">
    <source>
        <dbReference type="Google" id="ProtNLM"/>
    </source>
</evidence>
<comment type="caution">
    <text evidence="1">The sequence shown here is derived from an EMBL/GenBank/DDBJ whole genome shotgun (WGS) entry which is preliminary data.</text>
</comment>
<keyword evidence="2" id="KW-1185">Reference proteome</keyword>
<accession>A0AAV0KDE3</accession>
<dbReference type="EMBL" id="CAMGYJ010000005">
    <property type="protein sequence ID" value="CAI0419509.1"/>
    <property type="molecule type" value="Genomic_DNA"/>
</dbReference>
<feature type="non-terminal residue" evidence="1">
    <location>
        <position position="1"/>
    </location>
</feature>